<reference evidence="1 2" key="1">
    <citation type="submission" date="2020-09" db="EMBL/GenBank/DDBJ databases">
        <title>De no assembly of potato wild relative species, Solanum commersonii.</title>
        <authorList>
            <person name="Cho K."/>
        </authorList>
    </citation>
    <scope>NUCLEOTIDE SEQUENCE [LARGE SCALE GENOMIC DNA]</scope>
    <source>
        <strain evidence="1">LZ3.2</strain>
        <tissue evidence="1">Leaf</tissue>
    </source>
</reference>
<dbReference type="AlphaFoldDB" id="A0A9J6AET7"/>
<dbReference type="Proteomes" id="UP000824120">
    <property type="component" value="Chromosome 2"/>
</dbReference>
<evidence type="ECO:0000313" key="1">
    <source>
        <dbReference type="EMBL" id="KAG5623088.1"/>
    </source>
</evidence>
<evidence type="ECO:0000313" key="2">
    <source>
        <dbReference type="Proteomes" id="UP000824120"/>
    </source>
</evidence>
<protein>
    <submittedName>
        <fullName evidence="1">Uncharacterized protein</fullName>
    </submittedName>
</protein>
<comment type="caution">
    <text evidence="1">The sequence shown here is derived from an EMBL/GenBank/DDBJ whole genome shotgun (WGS) entry which is preliminary data.</text>
</comment>
<keyword evidence="2" id="KW-1185">Reference proteome</keyword>
<gene>
    <name evidence="1" type="ORF">H5410_008306</name>
</gene>
<accession>A0A9J6AET7</accession>
<name>A0A9J6AET7_SOLCO</name>
<organism evidence="1 2">
    <name type="scientific">Solanum commersonii</name>
    <name type="common">Commerson's wild potato</name>
    <name type="synonym">Commerson's nightshade</name>
    <dbReference type="NCBI Taxonomy" id="4109"/>
    <lineage>
        <taxon>Eukaryota</taxon>
        <taxon>Viridiplantae</taxon>
        <taxon>Streptophyta</taxon>
        <taxon>Embryophyta</taxon>
        <taxon>Tracheophyta</taxon>
        <taxon>Spermatophyta</taxon>
        <taxon>Magnoliopsida</taxon>
        <taxon>eudicotyledons</taxon>
        <taxon>Gunneridae</taxon>
        <taxon>Pentapetalae</taxon>
        <taxon>asterids</taxon>
        <taxon>lamiids</taxon>
        <taxon>Solanales</taxon>
        <taxon>Solanaceae</taxon>
        <taxon>Solanoideae</taxon>
        <taxon>Solaneae</taxon>
        <taxon>Solanum</taxon>
    </lineage>
</organism>
<dbReference type="OrthoDB" id="1256921at2759"/>
<sequence>MERFKLYIKEVNEYPDGKLGPWKAIWRNNVPTKVKCFSGWLPKSMLHSNEAEETNNHLFLHCKVTTQLWNLFGTNTS</sequence>
<dbReference type="EMBL" id="JACXVP010000002">
    <property type="protein sequence ID" value="KAG5623088.1"/>
    <property type="molecule type" value="Genomic_DNA"/>
</dbReference>
<proteinExistence type="predicted"/>